<dbReference type="RefSeq" id="WP_022938155.1">
    <property type="nucleotide sequence ID" value="NZ_CABKRQ010000004.1"/>
</dbReference>
<dbReference type="Proteomes" id="UP000247612">
    <property type="component" value="Unassembled WGS sequence"/>
</dbReference>
<dbReference type="Pfam" id="PF13416">
    <property type="entry name" value="SBP_bac_8"/>
    <property type="match status" value="1"/>
</dbReference>
<sequence length="419" mass="45097">MKKNKSLLLAACLLLGGCSANAQPDAASDNTTEKTEITLWHTFTEVHEETLQNIISEFNASQDAYTVTALTQPLDGFSSKVYEAASNGTGPDMVMLDASVAADYAEEGMAIDFSDYLDINTYQSRVSEGLFEESTDFADGAWHCIAIQSTGPVFFYDKTLYDELGLSAPKTWDDVENSSKKIYEAKGIPGFAVDSIPDLAIMLLNQSGVGYIDKETKTVNWQDDRYIELVDWFAKGVQEGYFQLAPTTGDYNSGDIGAHVLGAYIGSSAGLPFLDLGDHELACTSVPQLSNGAEKWVQQWTRNIIGFKSNETKEKGVAAFAEYFTNADNAAAWAIAFGGFSPYSDADSTSAYKEYIAGNIALQALALQNDYAGALPVLKGSSTVRTELEKAVKKAATAQASAKDALNEAVQAANLALSE</sequence>
<feature type="signal peptide" evidence="6">
    <location>
        <begin position="1"/>
        <end position="22"/>
    </location>
</feature>
<keyword evidence="4" id="KW-0564">Palmitate</keyword>
<keyword evidence="3" id="KW-0472">Membrane</keyword>
<dbReference type="PANTHER" id="PTHR43649:SF33">
    <property type="entry name" value="POLYGALACTURONAN_RHAMNOGALACTURONAN-BINDING PROTEIN YTCQ"/>
    <property type="match status" value="1"/>
</dbReference>
<dbReference type="STRING" id="1034346.GCA_000313565_01850"/>
<dbReference type="EMBL" id="QJKH01000014">
    <property type="protein sequence ID" value="PXX76210.1"/>
    <property type="molecule type" value="Genomic_DNA"/>
</dbReference>
<dbReference type="InterPro" id="IPR006059">
    <property type="entry name" value="SBP"/>
</dbReference>
<keyword evidence="1" id="KW-1003">Cell membrane</keyword>
<dbReference type="AlphaFoldDB" id="A0A318KFY8"/>
<evidence type="ECO:0000313" key="7">
    <source>
        <dbReference type="EMBL" id="PXX76210.1"/>
    </source>
</evidence>
<gene>
    <name evidence="7" type="ORF">DES51_11465</name>
</gene>
<dbReference type="SUPFAM" id="SSF53850">
    <property type="entry name" value="Periplasmic binding protein-like II"/>
    <property type="match status" value="1"/>
</dbReference>
<feature type="chain" id="PRO_5038808672" evidence="6">
    <location>
        <begin position="23"/>
        <end position="419"/>
    </location>
</feature>
<comment type="caution">
    <text evidence="7">The sequence shown here is derived from an EMBL/GenBank/DDBJ whole genome shotgun (WGS) entry which is preliminary data.</text>
</comment>
<dbReference type="PANTHER" id="PTHR43649">
    <property type="entry name" value="ARABINOSE-BINDING PROTEIN-RELATED"/>
    <property type="match status" value="1"/>
</dbReference>
<evidence type="ECO:0000256" key="1">
    <source>
        <dbReference type="ARBA" id="ARBA00022475"/>
    </source>
</evidence>
<keyword evidence="8" id="KW-1185">Reference proteome</keyword>
<keyword evidence="2 6" id="KW-0732">Signal</keyword>
<name>A0A318KFY8_9FIRM</name>
<evidence type="ECO:0000256" key="2">
    <source>
        <dbReference type="ARBA" id="ARBA00022729"/>
    </source>
</evidence>
<evidence type="ECO:0000313" key="8">
    <source>
        <dbReference type="Proteomes" id="UP000247612"/>
    </source>
</evidence>
<evidence type="ECO:0000256" key="5">
    <source>
        <dbReference type="ARBA" id="ARBA00023288"/>
    </source>
</evidence>
<organism evidence="7 8">
    <name type="scientific">Dielma fastidiosa</name>
    <dbReference type="NCBI Taxonomy" id="1034346"/>
    <lineage>
        <taxon>Bacteria</taxon>
        <taxon>Bacillati</taxon>
        <taxon>Bacillota</taxon>
        <taxon>Erysipelotrichia</taxon>
        <taxon>Erysipelotrichales</taxon>
        <taxon>Erysipelotrichaceae</taxon>
        <taxon>Dielma</taxon>
    </lineage>
</organism>
<dbReference type="PROSITE" id="PS51257">
    <property type="entry name" value="PROKAR_LIPOPROTEIN"/>
    <property type="match status" value="1"/>
</dbReference>
<dbReference type="OrthoDB" id="9795467at2"/>
<keyword evidence="5" id="KW-0449">Lipoprotein</keyword>
<protein>
    <submittedName>
        <fullName evidence="7">ABC-type glycerol-3-phosphate transport system substrate-binding protein</fullName>
    </submittedName>
</protein>
<accession>A0A318KFY8</accession>
<dbReference type="InterPro" id="IPR050490">
    <property type="entry name" value="Bact_solute-bd_prot1"/>
</dbReference>
<evidence type="ECO:0000256" key="4">
    <source>
        <dbReference type="ARBA" id="ARBA00023139"/>
    </source>
</evidence>
<proteinExistence type="predicted"/>
<evidence type="ECO:0000256" key="3">
    <source>
        <dbReference type="ARBA" id="ARBA00023136"/>
    </source>
</evidence>
<reference evidence="7 8" key="1">
    <citation type="submission" date="2018-05" db="EMBL/GenBank/DDBJ databases">
        <title>Genomic Encyclopedia of Type Strains, Phase IV (KMG-IV): sequencing the most valuable type-strain genomes for metagenomic binning, comparative biology and taxonomic classification.</title>
        <authorList>
            <person name="Goeker M."/>
        </authorList>
    </citation>
    <scope>NUCLEOTIDE SEQUENCE [LARGE SCALE GENOMIC DNA]</scope>
    <source>
        <strain evidence="7 8">JC118</strain>
    </source>
</reference>
<evidence type="ECO:0000256" key="6">
    <source>
        <dbReference type="SAM" id="SignalP"/>
    </source>
</evidence>
<dbReference type="Gene3D" id="3.40.190.10">
    <property type="entry name" value="Periplasmic binding protein-like II"/>
    <property type="match status" value="1"/>
</dbReference>